<evidence type="ECO:0000256" key="5">
    <source>
        <dbReference type="ARBA" id="ARBA00020555"/>
    </source>
</evidence>
<evidence type="ECO:0000256" key="3">
    <source>
        <dbReference type="ARBA" id="ARBA00008397"/>
    </source>
</evidence>
<dbReference type="EC" id="5.3.1.12" evidence="4 7"/>
<organism evidence="8 9">
    <name type="scientific">Clostridium disporicum</name>
    <dbReference type="NCBI Taxonomy" id="84024"/>
    <lineage>
        <taxon>Bacteria</taxon>
        <taxon>Bacillati</taxon>
        <taxon>Bacillota</taxon>
        <taxon>Clostridia</taxon>
        <taxon>Eubacteriales</taxon>
        <taxon>Clostridiaceae</taxon>
        <taxon>Clostridium</taxon>
    </lineage>
</organism>
<dbReference type="AlphaFoldDB" id="A0A174GAH9"/>
<dbReference type="GO" id="GO:0042840">
    <property type="term" value="P:D-glucuronate catabolic process"/>
    <property type="evidence" value="ECO:0007669"/>
    <property type="project" value="TreeGrafter"/>
</dbReference>
<dbReference type="Proteomes" id="UP000095558">
    <property type="component" value="Unassembled WGS sequence"/>
</dbReference>
<comment type="pathway">
    <text evidence="2 7">Carbohydrate metabolism; pentose and glucuronate interconversion.</text>
</comment>
<evidence type="ECO:0000313" key="8">
    <source>
        <dbReference type="EMBL" id="CUO59474.1"/>
    </source>
</evidence>
<evidence type="ECO:0000256" key="7">
    <source>
        <dbReference type="HAMAP-Rule" id="MF_00675"/>
    </source>
</evidence>
<keyword evidence="6 7" id="KW-0413">Isomerase</keyword>
<dbReference type="NCBIfam" id="NF002794">
    <property type="entry name" value="PRK02925.1"/>
    <property type="match status" value="1"/>
</dbReference>
<dbReference type="GO" id="GO:0008880">
    <property type="term" value="F:glucuronate isomerase activity"/>
    <property type="evidence" value="ECO:0007669"/>
    <property type="project" value="UniProtKB-UniRule"/>
</dbReference>
<dbReference type="EMBL" id="CYZV01000033">
    <property type="protein sequence ID" value="CUO59474.1"/>
    <property type="molecule type" value="Genomic_DNA"/>
</dbReference>
<dbReference type="HAMAP" id="MF_00675">
    <property type="entry name" value="UxaC"/>
    <property type="match status" value="1"/>
</dbReference>
<comment type="similarity">
    <text evidence="3 7">Belongs to the metallo-dependent hydrolases superfamily. Uronate isomerase family.</text>
</comment>
<protein>
    <recommendedName>
        <fullName evidence="5 7">Uronate isomerase</fullName>
        <ecNumber evidence="4 7">5.3.1.12</ecNumber>
    </recommendedName>
    <alternativeName>
        <fullName evidence="7">Glucuronate isomerase</fullName>
    </alternativeName>
    <alternativeName>
        <fullName evidence="7">Uronic isomerase</fullName>
    </alternativeName>
</protein>
<dbReference type="Pfam" id="PF02614">
    <property type="entry name" value="UxaC"/>
    <property type="match status" value="1"/>
</dbReference>
<dbReference type="RefSeq" id="WP_055277499.1">
    <property type="nucleotide sequence ID" value="NZ_CYZV01000033.1"/>
</dbReference>
<dbReference type="Gene3D" id="1.10.2020.10">
    <property type="entry name" value="uronate isomerase, domain 2, chain A"/>
    <property type="match status" value="1"/>
</dbReference>
<evidence type="ECO:0000256" key="2">
    <source>
        <dbReference type="ARBA" id="ARBA00004892"/>
    </source>
</evidence>
<dbReference type="SUPFAM" id="SSF51556">
    <property type="entry name" value="Metallo-dependent hydrolases"/>
    <property type="match status" value="1"/>
</dbReference>
<gene>
    <name evidence="7 8" type="primary">uxaC</name>
    <name evidence="8" type="ORF">ERS852470_02793</name>
</gene>
<dbReference type="UniPathway" id="UPA00246"/>
<sequence>MKRFMDRSFMLNSEVAQILYDCYVEELPIIDYHCHINPKDIAMNRKFENITQLWLEGDHYKWRQMRSDGIEEKYITGNASDWEKFEKWASVLEKAIGNPLYHWSHLELKYYFNYNGVLNRKNAKDVWEFCNKRLNSDNLTVKRIIYKSNVKVLCTTDDPIDDLKWHKIIKSDNKFQTVVLPTWRPDSVIEIEDIKFKEYISKLGELSKIKINTFSDLKKALKCRMNYFKEIGCKIADHSLSYIMYKPASDEEIQDIFNKRIQDIDISEEEVLKFKTACMIFFAKEYHALDWAMQLHFGVKRENNSKLFTIAGANSGCDCIQKVSLNELVEYMDALNSIGRLPRTILYSLNPLDNAIIGTIIGCFQGDGIPGKIQQGAAWWFNDHKSGIEDQMKSLGELGLLGNFIGMLTDSRSFLSYVRHDYFRRIMCNLIGEWVNSGEYPYEIETLGKLVRDISYNNCKRYFKFCDKDLVGGSYELGNGMVEL</sequence>
<dbReference type="PANTHER" id="PTHR30068:SF4">
    <property type="entry name" value="URONATE ISOMERASE"/>
    <property type="match status" value="1"/>
</dbReference>
<comment type="catalytic activity">
    <reaction evidence="7">
        <text>aldehydo-D-galacturonate = keto-D-tagaturonate</text>
        <dbReference type="Rhea" id="RHEA:27702"/>
        <dbReference type="ChEBI" id="CHEBI:12952"/>
        <dbReference type="ChEBI" id="CHEBI:17886"/>
    </reaction>
</comment>
<evidence type="ECO:0000256" key="6">
    <source>
        <dbReference type="ARBA" id="ARBA00023235"/>
    </source>
</evidence>
<accession>A0A174GAH9</accession>
<dbReference type="GO" id="GO:0019698">
    <property type="term" value="P:D-galacturonate catabolic process"/>
    <property type="evidence" value="ECO:0007669"/>
    <property type="project" value="TreeGrafter"/>
</dbReference>
<dbReference type="InterPro" id="IPR003766">
    <property type="entry name" value="Uronate_isomerase"/>
</dbReference>
<name>A0A174GAH9_9CLOT</name>
<proteinExistence type="inferred from homology"/>
<dbReference type="OrthoDB" id="9766564at2"/>
<dbReference type="Gene3D" id="3.20.20.140">
    <property type="entry name" value="Metal-dependent hydrolases"/>
    <property type="match status" value="1"/>
</dbReference>
<dbReference type="PANTHER" id="PTHR30068">
    <property type="entry name" value="URONATE ISOMERASE"/>
    <property type="match status" value="1"/>
</dbReference>
<evidence type="ECO:0000256" key="4">
    <source>
        <dbReference type="ARBA" id="ARBA00012546"/>
    </source>
</evidence>
<reference evidence="8 9" key="1">
    <citation type="submission" date="2015-09" db="EMBL/GenBank/DDBJ databases">
        <authorList>
            <consortium name="Pathogen Informatics"/>
        </authorList>
    </citation>
    <scope>NUCLEOTIDE SEQUENCE [LARGE SCALE GENOMIC DNA]</scope>
    <source>
        <strain evidence="8 9">2789STDY5834855</strain>
    </source>
</reference>
<comment type="catalytic activity">
    <reaction evidence="1 7">
        <text>D-glucuronate = D-fructuronate</text>
        <dbReference type="Rhea" id="RHEA:13049"/>
        <dbReference type="ChEBI" id="CHEBI:58720"/>
        <dbReference type="ChEBI" id="CHEBI:59863"/>
        <dbReference type="EC" id="5.3.1.12"/>
    </reaction>
</comment>
<evidence type="ECO:0000313" key="9">
    <source>
        <dbReference type="Proteomes" id="UP000095558"/>
    </source>
</evidence>
<evidence type="ECO:0000256" key="1">
    <source>
        <dbReference type="ARBA" id="ARBA00001165"/>
    </source>
</evidence>
<dbReference type="InterPro" id="IPR032466">
    <property type="entry name" value="Metal_Hydrolase"/>
</dbReference>